<dbReference type="EMBL" id="BA000022">
    <property type="protein sequence ID" value="BAA18471.1"/>
    <property type="molecule type" value="Genomic_DNA"/>
</dbReference>
<dbReference type="GO" id="GO:0005506">
    <property type="term" value="F:iron ion binding"/>
    <property type="evidence" value="ECO:0007669"/>
    <property type="project" value="InterPro"/>
</dbReference>
<dbReference type="InterPro" id="IPR005123">
    <property type="entry name" value="Oxoglu/Fe-dep_dioxygenase_dom"/>
</dbReference>
<reference evidence="8 9" key="2">
    <citation type="journal article" date="1996" name="DNA Res.">
        <title>Sequence analysis of the genome of the unicellular cyanobacterium Synechocystis sp. strain PCC6803. II. Sequence determination of the entire genome and assignment of potential protein-coding regions.</title>
        <authorList>
            <person name="Kaneko T."/>
            <person name="Sato S."/>
            <person name="Kotani H."/>
            <person name="Tanaka A."/>
            <person name="Asamizu E."/>
            <person name="Nakamura Y."/>
            <person name="Miyajima N."/>
            <person name="Hirosawa M."/>
            <person name="Sugiura M."/>
            <person name="Sasamoto S."/>
            <person name="Kimura T."/>
            <person name="Hosouchi T."/>
            <person name="Matsuno A."/>
            <person name="Muraki A."/>
            <person name="Nakazaki N."/>
            <person name="Naruo K."/>
            <person name="Okumura S."/>
            <person name="Shimpo S."/>
            <person name="Takeuchi C."/>
            <person name="Wada T."/>
            <person name="Watanabe A."/>
            <person name="Yamada M."/>
            <person name="Yasuda M."/>
            <person name="Tabata S."/>
        </authorList>
    </citation>
    <scope>NUCLEOTIDE SEQUENCE [LARGE SCALE GENOMIC DNA]</scope>
    <source>
        <strain evidence="9">ATCC 27184 / PCC 6803 / Kazusa</strain>
    </source>
</reference>
<evidence type="ECO:0000256" key="1">
    <source>
        <dbReference type="ARBA" id="ARBA00001961"/>
    </source>
</evidence>
<evidence type="ECO:0000256" key="3">
    <source>
        <dbReference type="ARBA" id="ARBA00022896"/>
    </source>
</evidence>
<keyword evidence="2" id="KW-0479">Metal-binding</keyword>
<dbReference type="AlphaFoldDB" id="P74376"/>
<keyword evidence="4" id="KW-0223">Dioxygenase</keyword>
<dbReference type="InterPro" id="IPR051559">
    <property type="entry name" value="HIF_prolyl_hydroxylases"/>
</dbReference>
<dbReference type="PROSITE" id="PS51471">
    <property type="entry name" value="FE2OG_OXY"/>
    <property type="match status" value="1"/>
</dbReference>
<dbReference type="InterPro" id="IPR044862">
    <property type="entry name" value="Pro_4_hyd_alph_FE2OG_OXY"/>
</dbReference>
<dbReference type="PANTHER" id="PTHR12907">
    <property type="entry name" value="EGL NINE HOMOLOG-RELATED"/>
    <property type="match status" value="1"/>
</dbReference>
<dbReference type="Proteomes" id="UP000001425">
    <property type="component" value="Chromosome"/>
</dbReference>
<dbReference type="IntAct" id="P74376">
    <property type="interactions" value="2"/>
</dbReference>
<keyword evidence="6" id="KW-0408">Iron</keyword>
<sequence>MIIEEIVNTLLTTMTRIMQEPLQSKLHAVIQQLNLVKQVSDSEFWITTEELCILLEFDADTLNMLKTQEVLFQFAWRNFVCTLVSHQGNYKLWQIINQSQVESSSQSTVSQAEESYAPSFLINHNFYKNLSNNSSIGQIQIERQSTSATPQASPEILPSHFIQVKDFLSATELEQLFKFVIQNENNFLPTSNSANDSDYRRSMFLPIFAPFSELIIERVKAILPQLISDLQIQPFQIDYVEAQLTAHNHGNYYKVHNDNGSPDSATRELTYVYYFNREPKAFSGGELAIYDSKIENNFYVAAESFKTVQPVNNSIVFFLSRYMHEVLPVNCPSQAFADSRFTINGWVRKK</sequence>
<dbReference type="Pfam" id="PF13640">
    <property type="entry name" value="2OG-FeII_Oxy_3"/>
    <property type="match status" value="1"/>
</dbReference>
<comment type="cofactor">
    <cofactor evidence="1">
        <name>L-ascorbate</name>
        <dbReference type="ChEBI" id="CHEBI:38290"/>
    </cofactor>
</comment>
<keyword evidence="5" id="KW-0560">Oxidoreductase</keyword>
<dbReference type="PaxDb" id="1148-1653558"/>
<keyword evidence="3" id="KW-0847">Vitamin C</keyword>
<evidence type="ECO:0000313" key="8">
    <source>
        <dbReference type="EMBL" id="BAA18471.1"/>
    </source>
</evidence>
<dbReference type="SMART" id="SM00702">
    <property type="entry name" value="P4Hc"/>
    <property type="match status" value="1"/>
</dbReference>
<accession>P74376</accession>
<evidence type="ECO:0000256" key="5">
    <source>
        <dbReference type="ARBA" id="ARBA00023002"/>
    </source>
</evidence>
<evidence type="ECO:0000256" key="2">
    <source>
        <dbReference type="ARBA" id="ARBA00022723"/>
    </source>
</evidence>
<dbReference type="Gene3D" id="2.60.120.620">
    <property type="entry name" value="q2cbj1_9rhob like domain"/>
    <property type="match status" value="1"/>
</dbReference>
<dbReference type="PANTHER" id="PTHR12907:SF26">
    <property type="entry name" value="HIF PROLYL HYDROXYLASE, ISOFORM C"/>
    <property type="match status" value="1"/>
</dbReference>
<dbReference type="KEGG" id="syn:sll0428"/>
<proteinExistence type="predicted"/>
<dbReference type="GO" id="GO:0031418">
    <property type="term" value="F:L-ascorbic acid binding"/>
    <property type="evidence" value="ECO:0007669"/>
    <property type="project" value="UniProtKB-KW"/>
</dbReference>
<gene>
    <name evidence="8" type="ordered locus">sll0428</name>
</gene>
<reference evidence="8 9" key="1">
    <citation type="journal article" date="1995" name="DNA Res.">
        <title>Sequence analysis of the genome of the unicellular cyanobacterium Synechocystis sp. strain PCC6803. I. Sequence features in the 1 Mb region from map positions 64% to 92% of the genome.</title>
        <authorList>
            <person name="Kaneko T."/>
            <person name="Tanaka A."/>
            <person name="Sato S."/>
            <person name="Kotani H."/>
            <person name="Sazuka T."/>
            <person name="Miyajima N."/>
            <person name="Sugiura M."/>
            <person name="Tabata S."/>
        </authorList>
    </citation>
    <scope>NUCLEOTIDE SEQUENCE [LARGE SCALE GENOMIC DNA]</scope>
    <source>
        <strain evidence="9">ATCC 27184 / PCC 6803 / Kazusa</strain>
    </source>
</reference>
<dbReference type="InterPro" id="IPR006620">
    <property type="entry name" value="Pro_4_hyd_alph"/>
</dbReference>
<dbReference type="eggNOG" id="COG3751">
    <property type="taxonomic scope" value="Bacteria"/>
</dbReference>
<evidence type="ECO:0000256" key="6">
    <source>
        <dbReference type="ARBA" id="ARBA00023004"/>
    </source>
</evidence>
<name>P74376_SYNY3</name>
<dbReference type="STRING" id="1148.gene:10499349"/>
<protein>
    <submittedName>
        <fullName evidence="8">Sll0428 protein</fullName>
    </submittedName>
</protein>
<keyword evidence="9" id="KW-1185">Reference proteome</keyword>
<dbReference type="EnsemblBacteria" id="BAA18471">
    <property type="protein sequence ID" value="BAA18471"/>
    <property type="gene ID" value="BAA18471"/>
</dbReference>
<dbReference type="GO" id="GO:0051213">
    <property type="term" value="F:dioxygenase activity"/>
    <property type="evidence" value="ECO:0007669"/>
    <property type="project" value="UniProtKB-KW"/>
</dbReference>
<evidence type="ECO:0000256" key="4">
    <source>
        <dbReference type="ARBA" id="ARBA00022964"/>
    </source>
</evidence>
<dbReference type="InParanoid" id="P74376"/>
<evidence type="ECO:0000313" key="9">
    <source>
        <dbReference type="Proteomes" id="UP000001425"/>
    </source>
</evidence>
<dbReference type="GO" id="GO:0016705">
    <property type="term" value="F:oxidoreductase activity, acting on paired donors, with incorporation or reduction of molecular oxygen"/>
    <property type="evidence" value="ECO:0007669"/>
    <property type="project" value="InterPro"/>
</dbReference>
<feature type="domain" description="Fe2OG dioxygenase" evidence="7">
    <location>
        <begin position="231"/>
        <end position="349"/>
    </location>
</feature>
<dbReference type="PIR" id="S76212">
    <property type="entry name" value="S76212"/>
</dbReference>
<evidence type="ECO:0000259" key="7">
    <source>
        <dbReference type="PROSITE" id="PS51471"/>
    </source>
</evidence>
<organism evidence="8 9">
    <name type="scientific">Synechocystis sp. (strain ATCC 27184 / PCC 6803 / Kazusa)</name>
    <dbReference type="NCBI Taxonomy" id="1111708"/>
    <lineage>
        <taxon>Bacteria</taxon>
        <taxon>Bacillati</taxon>
        <taxon>Cyanobacteriota</taxon>
        <taxon>Cyanophyceae</taxon>
        <taxon>Synechococcales</taxon>
        <taxon>Merismopediaceae</taxon>
        <taxon>Synechocystis</taxon>
    </lineage>
</organism>